<feature type="transmembrane region" description="Helical" evidence="2">
    <location>
        <begin position="135"/>
        <end position="155"/>
    </location>
</feature>
<accession>A0A0H5SEP9</accession>
<evidence type="ECO:0000256" key="2">
    <source>
        <dbReference type="SAM" id="Phobius"/>
    </source>
</evidence>
<gene>
    <name evidence="3" type="ORF">HHT355_0116</name>
</gene>
<feature type="transmembrane region" description="Helical" evidence="2">
    <location>
        <begin position="82"/>
        <end position="103"/>
    </location>
</feature>
<keyword evidence="2" id="KW-1133">Transmembrane helix</keyword>
<feature type="transmembrane region" description="Helical" evidence="2">
    <location>
        <begin position="51"/>
        <end position="76"/>
    </location>
</feature>
<feature type="transmembrane region" description="Helical" evidence="2">
    <location>
        <begin position="214"/>
        <end position="237"/>
    </location>
</feature>
<evidence type="ECO:0000313" key="4">
    <source>
        <dbReference type="Proteomes" id="UP000236497"/>
    </source>
</evidence>
<keyword evidence="2" id="KW-0812">Transmembrane</keyword>
<feature type="transmembrane region" description="Helical" evidence="2">
    <location>
        <begin position="190"/>
        <end position="208"/>
    </location>
</feature>
<reference evidence="3 4" key="1">
    <citation type="submission" date="2015-06" db="EMBL/GenBank/DDBJ databases">
        <authorList>
            <person name="Wibberg Daniel"/>
        </authorList>
    </citation>
    <scope>NUCLEOTIDE SEQUENCE [LARGE SCALE GENOMIC DNA]</scope>
    <source>
        <strain evidence="3 4">T3/55T</strain>
    </source>
</reference>
<evidence type="ECO:0000256" key="1">
    <source>
        <dbReference type="SAM" id="MobiDB-lite"/>
    </source>
</evidence>
<feature type="transmembrane region" description="Helical" evidence="2">
    <location>
        <begin position="110"/>
        <end position="129"/>
    </location>
</feature>
<evidence type="ECO:0000313" key="3">
    <source>
        <dbReference type="EMBL" id="CRZ33331.1"/>
    </source>
</evidence>
<feature type="region of interest" description="Disordered" evidence="1">
    <location>
        <begin position="313"/>
        <end position="334"/>
    </location>
</feature>
<dbReference type="EMBL" id="CVTD020000005">
    <property type="protein sequence ID" value="CRZ33331.1"/>
    <property type="molecule type" value="Genomic_DNA"/>
</dbReference>
<keyword evidence="2" id="KW-0472">Membrane</keyword>
<proteinExistence type="predicted"/>
<protein>
    <submittedName>
        <fullName evidence="3">Putative membrane protein</fullName>
    </submittedName>
</protein>
<feature type="transmembrane region" description="Helical" evidence="2">
    <location>
        <begin position="20"/>
        <end position="39"/>
    </location>
</feature>
<sequence>MLPLLELRERVKNFYQRYDMYLLPVIKFIFALVVFCLINKDIGYDARLKSLPIVLGISLLSAFTPSAVMVLLATIISVLHVYFISPILSIMIIAILMILYLLFIRYTPKLGYVLLAIPILFQLKIPYMLPILLGLVSTPVAMIPTSCGVIIYFLFQIIKNAVTMQNNISIEDILQLYTYVVDSLIGNRQMIMTIVIFSLIIMATYFIRKMSFNYAFEISILAGGLLSILGFLISYLILNRADQILSMIIGSIVSAGLVYIIHFFKLTLDYSRVEHATFEDDVYYYYVKAVPKATVTISEVNIRHYNVKNSKAREFSDPDTDESDIYNFEEDNDN</sequence>
<feature type="compositionally biased region" description="Acidic residues" evidence="1">
    <location>
        <begin position="317"/>
        <end position="334"/>
    </location>
</feature>
<feature type="transmembrane region" description="Helical" evidence="2">
    <location>
        <begin position="244"/>
        <end position="264"/>
    </location>
</feature>
<dbReference type="AlphaFoldDB" id="A0A0H5SEP9"/>
<keyword evidence="4" id="KW-1185">Reference proteome</keyword>
<dbReference type="Proteomes" id="UP000236497">
    <property type="component" value="Unassembled WGS sequence"/>
</dbReference>
<dbReference type="OrthoDB" id="1766220at2"/>
<organism evidence="3 4">
    <name type="scientific">Herbinix hemicellulosilytica</name>
    <dbReference type="NCBI Taxonomy" id="1564487"/>
    <lineage>
        <taxon>Bacteria</taxon>
        <taxon>Bacillati</taxon>
        <taxon>Bacillota</taxon>
        <taxon>Clostridia</taxon>
        <taxon>Lachnospirales</taxon>
        <taxon>Lachnospiraceae</taxon>
        <taxon>Herbinix</taxon>
    </lineage>
</organism>
<name>A0A0H5SEP9_HERHM</name>
<dbReference type="RefSeq" id="WP_103201518.1">
    <property type="nucleotide sequence ID" value="NZ_CVTD020000005.1"/>
</dbReference>